<evidence type="ECO:0000313" key="3">
    <source>
        <dbReference type="Proteomes" id="UP000695022"/>
    </source>
</evidence>
<feature type="domain" description="Bridge-like lipid transfer protein family member 1 C-terminal" evidence="2">
    <location>
        <begin position="18"/>
        <end position="118"/>
    </location>
</feature>
<organism evidence="3 4">
    <name type="scientific">Priapulus caudatus</name>
    <name type="common">Priapulid worm</name>
    <dbReference type="NCBI Taxonomy" id="37621"/>
    <lineage>
        <taxon>Eukaryota</taxon>
        <taxon>Metazoa</taxon>
        <taxon>Ecdysozoa</taxon>
        <taxon>Scalidophora</taxon>
        <taxon>Priapulida</taxon>
        <taxon>Priapulimorpha</taxon>
        <taxon>Priapulimorphida</taxon>
        <taxon>Priapulidae</taxon>
        <taxon>Priapulus</taxon>
    </lineage>
</organism>
<feature type="region of interest" description="Disordered" evidence="1">
    <location>
        <begin position="199"/>
        <end position="221"/>
    </location>
</feature>
<dbReference type="GeneID" id="106816619"/>
<sequence>MGLSGKRVEQTSPYIDMVRKDSLSLQVEFVKVNISRCRKTHEPASTNSSSVESGMSRSPPAAKTRAIVRFSAVCDIGSASFKYDMRRLTEILAFPKAWYRRNIARRMFLGDQSVEWGALDSSLAEPEGDLGPVSDGVADGSAALTLIRGSLHRRGGSDIPRTTDALTAMHDQQLLRRSYPGLPFIQGFLFIQGSRKAAHPHTSHSQYSPATPLPCPPGGGRGSHVDLALVAKAHN</sequence>
<reference evidence="4" key="1">
    <citation type="submission" date="2025-08" db="UniProtKB">
        <authorList>
            <consortium name="RefSeq"/>
        </authorList>
    </citation>
    <scope>IDENTIFICATION</scope>
</reference>
<dbReference type="RefSeq" id="XP_014676728.1">
    <property type="nucleotide sequence ID" value="XM_014821242.1"/>
</dbReference>
<name>A0ABM1EX07_PRICU</name>
<dbReference type="InterPro" id="IPR056742">
    <property type="entry name" value="BLTP1_C"/>
</dbReference>
<keyword evidence="3" id="KW-1185">Reference proteome</keyword>
<dbReference type="InterPro" id="IPR033616">
    <property type="entry name" value="BLTP1"/>
</dbReference>
<accession>A0ABM1EX07</accession>
<dbReference type="PANTHER" id="PTHR31640:SF1">
    <property type="entry name" value="BRIDGE-LIKE LIPID TRANSFER PROTEIN FAMILY MEMBER 1"/>
    <property type="match status" value="1"/>
</dbReference>
<proteinExistence type="predicted"/>
<gene>
    <name evidence="4" type="primary">LOC106816619</name>
</gene>
<dbReference type="Proteomes" id="UP000695022">
    <property type="component" value="Unplaced"/>
</dbReference>
<dbReference type="Pfam" id="PF25040">
    <property type="entry name" value="BLTP1_C"/>
    <property type="match status" value="1"/>
</dbReference>
<evidence type="ECO:0000256" key="1">
    <source>
        <dbReference type="SAM" id="MobiDB-lite"/>
    </source>
</evidence>
<protein>
    <submittedName>
        <fullName evidence="4">Uncharacterized protein LOC106816619</fullName>
    </submittedName>
</protein>
<evidence type="ECO:0000313" key="4">
    <source>
        <dbReference type="RefSeq" id="XP_014676728.1"/>
    </source>
</evidence>
<evidence type="ECO:0000259" key="2">
    <source>
        <dbReference type="Pfam" id="PF25040"/>
    </source>
</evidence>
<dbReference type="PANTHER" id="PTHR31640">
    <property type="entry name" value="TRANSMEMBRANE PROTEIN KIAA1109"/>
    <property type="match status" value="1"/>
</dbReference>